<comment type="caution">
    <text evidence="8">The sequence shown here is derived from an EMBL/GenBank/DDBJ whole genome shotgun (WGS) entry which is preliminary data.</text>
</comment>
<dbReference type="InterPro" id="IPR020045">
    <property type="entry name" value="DNA_polI_H3TH"/>
</dbReference>
<evidence type="ECO:0000256" key="6">
    <source>
        <dbReference type="ARBA" id="ARBA00050026"/>
    </source>
</evidence>
<evidence type="ECO:0000259" key="7">
    <source>
        <dbReference type="SMART" id="SM00475"/>
    </source>
</evidence>
<dbReference type="PANTHER" id="PTHR42646:SF2">
    <property type="entry name" value="5'-3' EXONUCLEASE FAMILY PROTEIN"/>
    <property type="match status" value="1"/>
</dbReference>
<dbReference type="Gene3D" id="3.40.50.1010">
    <property type="entry name" value="5'-nuclease"/>
    <property type="match status" value="1"/>
</dbReference>
<dbReference type="AlphaFoldDB" id="A0A3E0VCV8"/>
<evidence type="ECO:0000256" key="5">
    <source>
        <dbReference type="ARBA" id="ARBA00049957"/>
    </source>
</evidence>
<dbReference type="Pfam" id="PF02739">
    <property type="entry name" value="5_3_exonuc_N"/>
    <property type="match status" value="1"/>
</dbReference>
<dbReference type="InterPro" id="IPR002421">
    <property type="entry name" value="5-3_exonuclease"/>
</dbReference>
<dbReference type="SUPFAM" id="SSF47807">
    <property type="entry name" value="5' to 3' exonuclease, C-terminal subdomain"/>
    <property type="match status" value="1"/>
</dbReference>
<protein>
    <recommendedName>
        <fullName evidence="6">5'-3' exonuclease</fullName>
    </recommendedName>
</protein>
<evidence type="ECO:0000313" key="9">
    <source>
        <dbReference type="Proteomes" id="UP000256709"/>
    </source>
</evidence>
<dbReference type="InterPro" id="IPR038969">
    <property type="entry name" value="FEN"/>
</dbReference>
<dbReference type="InterPro" id="IPR029060">
    <property type="entry name" value="PIN-like_dom_sf"/>
</dbReference>
<dbReference type="EMBL" id="NBXA01000026">
    <property type="protein sequence ID" value="RFA07489.1"/>
    <property type="molecule type" value="Genomic_DNA"/>
</dbReference>
<sequence length="312" mass="33155">MLLDTASLYFRAFHGVPDTVRAPDGSPVNAVRGLLDMIAKLVADFSPTAVVACWDDAWRPTWRVRLIPSYKQHRVLQEVAGGVDVEEVPEHLTQQIPLIREVLSAFGIPIVGATDHEADDVIGTLATRATGPVDVVTGDRDLFQLVDDRAQVRVIYTARGMSRLELVTDEVIVSKYGISPRQYVDFAVMRGDASDGLPGVVGIGEKTAATLLAEHGDLAGIVAAAADPAAALSASVRARLAAASDYLAVAPRVVEVVRNLDLDSSTAPGSSSAFASEQLSTIHALSTKWGIGGSSDRALRALNRPDSLNRPD</sequence>
<dbReference type="Proteomes" id="UP000256709">
    <property type="component" value="Unassembled WGS sequence"/>
</dbReference>
<evidence type="ECO:0000256" key="1">
    <source>
        <dbReference type="ARBA" id="ARBA00022722"/>
    </source>
</evidence>
<dbReference type="OrthoDB" id="9806424at2"/>
<keyword evidence="3" id="KW-0269">Exonuclease</keyword>
<dbReference type="Pfam" id="PF01367">
    <property type="entry name" value="5_3_exonuc"/>
    <property type="match status" value="1"/>
</dbReference>
<proteinExistence type="predicted"/>
<dbReference type="GO" id="GO:0003677">
    <property type="term" value="F:DNA binding"/>
    <property type="evidence" value="ECO:0007669"/>
    <property type="project" value="UniProtKB-KW"/>
</dbReference>
<keyword evidence="1" id="KW-0540">Nuclease</keyword>
<gene>
    <name evidence="8" type="ORF">B7R21_14945</name>
</gene>
<name>A0A3E0VCV8_9MICO</name>
<dbReference type="GO" id="GO:0008409">
    <property type="term" value="F:5'-3' exonuclease activity"/>
    <property type="evidence" value="ECO:0007669"/>
    <property type="project" value="InterPro"/>
</dbReference>
<keyword evidence="2" id="KW-0378">Hydrolase</keyword>
<evidence type="ECO:0000313" key="8">
    <source>
        <dbReference type="EMBL" id="RFA07489.1"/>
    </source>
</evidence>
<keyword evidence="8" id="KW-0255">Endonuclease</keyword>
<evidence type="ECO:0000256" key="4">
    <source>
        <dbReference type="ARBA" id="ARBA00023125"/>
    </source>
</evidence>
<dbReference type="InterPro" id="IPR020046">
    <property type="entry name" value="5-3_exonucl_a-hlix_arch_N"/>
</dbReference>
<dbReference type="InterPro" id="IPR008918">
    <property type="entry name" value="HhH2"/>
</dbReference>
<feature type="domain" description="5'-3' exonuclease" evidence="7">
    <location>
        <begin position="1"/>
        <end position="275"/>
    </location>
</feature>
<dbReference type="InterPro" id="IPR036279">
    <property type="entry name" value="5-3_exonuclease_C_sf"/>
</dbReference>
<evidence type="ECO:0000256" key="3">
    <source>
        <dbReference type="ARBA" id="ARBA00022839"/>
    </source>
</evidence>
<dbReference type="SUPFAM" id="SSF88723">
    <property type="entry name" value="PIN domain-like"/>
    <property type="match status" value="1"/>
</dbReference>
<dbReference type="SMART" id="SM00279">
    <property type="entry name" value="HhH2"/>
    <property type="match status" value="1"/>
</dbReference>
<keyword evidence="4" id="KW-0238">DNA-binding</keyword>
<dbReference type="Gene3D" id="1.10.150.20">
    <property type="entry name" value="5' to 3' exonuclease, C-terminal subdomain"/>
    <property type="match status" value="1"/>
</dbReference>
<dbReference type="SMART" id="SM00475">
    <property type="entry name" value="53EXOc"/>
    <property type="match status" value="1"/>
</dbReference>
<evidence type="ECO:0000256" key="2">
    <source>
        <dbReference type="ARBA" id="ARBA00022801"/>
    </source>
</evidence>
<dbReference type="PANTHER" id="PTHR42646">
    <property type="entry name" value="FLAP ENDONUCLEASE XNI"/>
    <property type="match status" value="1"/>
</dbReference>
<dbReference type="GO" id="GO:0033567">
    <property type="term" value="P:DNA replication, Okazaki fragment processing"/>
    <property type="evidence" value="ECO:0007669"/>
    <property type="project" value="InterPro"/>
</dbReference>
<reference evidence="8 9" key="1">
    <citation type="submission" date="2017-04" db="EMBL/GenBank/DDBJ databases">
        <title>Comparative genome analysis of Subtercola boreus.</title>
        <authorList>
            <person name="Cho Y.-J."/>
            <person name="Cho A."/>
            <person name="Kim O.-S."/>
            <person name="Lee J.-I."/>
        </authorList>
    </citation>
    <scope>NUCLEOTIDE SEQUENCE [LARGE SCALE GENOMIC DNA]</scope>
    <source>
        <strain evidence="8 9">P27444</strain>
    </source>
</reference>
<dbReference type="GO" id="GO:0017108">
    <property type="term" value="F:5'-flap endonuclease activity"/>
    <property type="evidence" value="ECO:0007669"/>
    <property type="project" value="InterPro"/>
</dbReference>
<dbReference type="CDD" id="cd09859">
    <property type="entry name" value="PIN_53EXO"/>
    <property type="match status" value="1"/>
</dbReference>
<comment type="function">
    <text evidence="5">5'-3' exonuclease acting preferentially on double-stranded DNA.</text>
</comment>
<organism evidence="8 9">
    <name type="scientific">Subtercola boreus</name>
    <dbReference type="NCBI Taxonomy" id="120213"/>
    <lineage>
        <taxon>Bacteria</taxon>
        <taxon>Bacillati</taxon>
        <taxon>Actinomycetota</taxon>
        <taxon>Actinomycetes</taxon>
        <taxon>Micrococcales</taxon>
        <taxon>Microbacteriaceae</taxon>
        <taxon>Subtercola</taxon>
    </lineage>
</organism>
<dbReference type="CDD" id="cd09898">
    <property type="entry name" value="H3TH_53EXO"/>
    <property type="match status" value="1"/>
</dbReference>
<accession>A0A3E0VCV8</accession>